<evidence type="ECO:0000313" key="1">
    <source>
        <dbReference type="EMBL" id="TWI06161.1"/>
    </source>
</evidence>
<evidence type="ECO:0000313" key="2">
    <source>
        <dbReference type="Proteomes" id="UP000315167"/>
    </source>
</evidence>
<gene>
    <name evidence="1" type="ORF">IP90_00425</name>
</gene>
<dbReference type="RefSeq" id="WP_144897959.1">
    <property type="nucleotide sequence ID" value="NZ_VLKN01000001.1"/>
</dbReference>
<dbReference type="AlphaFoldDB" id="A0A562LEX6"/>
<name>A0A562LEX6_9GAMM</name>
<dbReference type="OrthoDB" id="5973422at2"/>
<dbReference type="Proteomes" id="UP000315167">
    <property type="component" value="Unassembled WGS sequence"/>
</dbReference>
<comment type="caution">
    <text evidence="1">The sequence shown here is derived from an EMBL/GenBank/DDBJ whole genome shotgun (WGS) entry which is preliminary data.</text>
</comment>
<protein>
    <submittedName>
        <fullName evidence="1">Uncharacterized protein</fullName>
    </submittedName>
</protein>
<reference evidence="1 2" key="1">
    <citation type="journal article" date="2015" name="Stand. Genomic Sci.">
        <title>Genomic Encyclopedia of Bacterial and Archaeal Type Strains, Phase III: the genomes of soil and plant-associated and newly described type strains.</title>
        <authorList>
            <person name="Whitman W.B."/>
            <person name="Woyke T."/>
            <person name="Klenk H.P."/>
            <person name="Zhou Y."/>
            <person name="Lilburn T.G."/>
            <person name="Beck B.J."/>
            <person name="De Vos P."/>
            <person name="Vandamme P."/>
            <person name="Eisen J.A."/>
            <person name="Garrity G."/>
            <person name="Hugenholtz P."/>
            <person name="Kyrpides N.C."/>
        </authorList>
    </citation>
    <scope>NUCLEOTIDE SEQUENCE [LARGE SCALE GENOMIC DNA]</scope>
    <source>
        <strain evidence="1 2">CGMCC 1.10821</strain>
    </source>
</reference>
<keyword evidence="2" id="KW-1185">Reference proteome</keyword>
<dbReference type="EMBL" id="VLKN01000001">
    <property type="protein sequence ID" value="TWI06161.1"/>
    <property type="molecule type" value="Genomic_DNA"/>
</dbReference>
<organism evidence="1 2">
    <name type="scientific">Luteimonas cucumeris</name>
    <dbReference type="NCBI Taxonomy" id="985012"/>
    <lineage>
        <taxon>Bacteria</taxon>
        <taxon>Pseudomonadati</taxon>
        <taxon>Pseudomonadota</taxon>
        <taxon>Gammaproteobacteria</taxon>
        <taxon>Lysobacterales</taxon>
        <taxon>Lysobacteraceae</taxon>
        <taxon>Luteimonas</taxon>
    </lineage>
</organism>
<sequence length="223" mass="23613">MKHLSTRTLLCGAIFSVALLFPVSVLAGPPLLCHPFDTAGAPSLEWGGKGWNEARGDYDLGQLVARTDALLTARTPIVARMETLRRAAIYASRDGQVARDLAASLDARIAKAGTPDARALALFDAGYYAETLQDIVRLQGYDMPGIGKVDAPALRAIVAKGDGSVRIAQALQLRPTDPGMNFAAALVASADERKADVAVHARSARAGADRDRLVALNLDQIAR</sequence>
<accession>A0A562LEX6</accession>
<proteinExistence type="predicted"/>